<gene>
    <name evidence="1" type="ORF">ERS852502_00858</name>
    <name evidence="2" type="ORF">RTSSTS7063_00337</name>
</gene>
<dbReference type="AlphaFoldDB" id="A0A173UIM3"/>
<reference evidence="1 3" key="1">
    <citation type="submission" date="2015-09" db="EMBL/GenBank/DDBJ databases">
        <authorList>
            <consortium name="Pathogen Informatics"/>
        </authorList>
    </citation>
    <scope>NUCLEOTIDE SEQUENCE [LARGE SCALE GENOMIC DNA]</scope>
    <source>
        <strain evidence="1 3">2789STDY5834889</strain>
    </source>
</reference>
<evidence type="ECO:0000313" key="4">
    <source>
        <dbReference type="Proteomes" id="UP000363661"/>
    </source>
</evidence>
<evidence type="ECO:0000313" key="1">
    <source>
        <dbReference type="EMBL" id="CUQ84155.1"/>
    </source>
</evidence>
<reference evidence="2 4" key="2">
    <citation type="submission" date="2019-07" db="EMBL/GenBank/DDBJ databases">
        <authorList>
            <person name="Hibberd C M."/>
            <person name="Gehrig L. J."/>
            <person name="Chang H.-W."/>
            <person name="Venkatesh S."/>
        </authorList>
    </citation>
    <scope>NUCLEOTIDE SEQUENCE [LARGE SCALE GENOMIC DNA]</scope>
    <source>
        <strain evidence="2">Ruminococcus_torques_SSTS_Bg7063</strain>
    </source>
</reference>
<dbReference type="EMBL" id="CZBX01000003">
    <property type="protein sequence ID" value="CUQ84155.1"/>
    <property type="molecule type" value="Genomic_DNA"/>
</dbReference>
<protein>
    <submittedName>
        <fullName evidence="1">Uncharacterized protein</fullName>
    </submittedName>
</protein>
<accession>A0A173UIM3</accession>
<keyword evidence="4" id="KW-1185">Reference proteome</keyword>
<dbReference type="EMBL" id="CABHNA010000024">
    <property type="protein sequence ID" value="VUW94704.1"/>
    <property type="molecule type" value="Genomic_DNA"/>
</dbReference>
<sequence length="29" mass="3799">MMKRIKRWLHEIYEEDIKFFGQMNGMYFR</sequence>
<proteinExistence type="predicted"/>
<evidence type="ECO:0000313" key="3">
    <source>
        <dbReference type="Proteomes" id="UP000078383"/>
    </source>
</evidence>
<organism evidence="1 3">
    <name type="scientific">[Ruminococcus] torques</name>
    <dbReference type="NCBI Taxonomy" id="33039"/>
    <lineage>
        <taxon>Bacteria</taxon>
        <taxon>Bacillati</taxon>
        <taxon>Bacillota</taxon>
        <taxon>Clostridia</taxon>
        <taxon>Lachnospirales</taxon>
        <taxon>Lachnospiraceae</taxon>
        <taxon>Mediterraneibacter</taxon>
    </lineage>
</organism>
<evidence type="ECO:0000313" key="2">
    <source>
        <dbReference type="EMBL" id="VUW94704.1"/>
    </source>
</evidence>
<dbReference type="Proteomes" id="UP000363661">
    <property type="component" value="Unassembled WGS sequence"/>
</dbReference>
<name>A0A173UIM3_9FIRM</name>
<dbReference type="Proteomes" id="UP000078383">
    <property type="component" value="Unassembled WGS sequence"/>
</dbReference>